<dbReference type="Proteomes" id="UP000293433">
    <property type="component" value="Unassembled WGS sequence"/>
</dbReference>
<evidence type="ECO:0000313" key="2">
    <source>
        <dbReference type="EMBL" id="RZS56985.1"/>
    </source>
</evidence>
<comment type="caution">
    <text evidence="2">The sequence shown here is derived from an EMBL/GenBank/DDBJ whole genome shotgun (WGS) entry which is preliminary data.</text>
</comment>
<sequence length="425" mass="46066">MRMSPASLSAVALLAAGLAVGCATAVPLTRPEGNPVDAGELQVNTFGTLGLARSHLEGTSWRADSVASAGIGRRWTGAVDSRLGAQLGMRLSERLDLTWQGVVREQDNGRVWLRTNWAHVGWQQAPNWDLKIGRYMSPLYLASDQRQAGLSQPWVRAPHEVYGLLGQVDSLDGLWLRHGVPLGEQTLSVSGYLARHVDRRSGLAVSHRQIGGLGLRLQDERWTWQAMVARSRSTIQLDAIEPFLAIVGDPGLGGDASAVADYDLRRLDPIWFFSLGARHEDSVWLLMAELAHGRSRLKSLPGSTAGYLTLGRTWGAWTPYATAAWLRGRDPGSENRLLPGSPAAATAELFLAPAREAGQTTLGVGLRHDLAPGLAWKAQLDRLRPRREGRGGLTVVDSGAGAGVAVLPEGQRDLWLISMVIEWAY</sequence>
<evidence type="ECO:0000256" key="1">
    <source>
        <dbReference type="SAM" id="SignalP"/>
    </source>
</evidence>
<dbReference type="SUPFAM" id="SSF56935">
    <property type="entry name" value="Porins"/>
    <property type="match status" value="1"/>
</dbReference>
<keyword evidence="3" id="KW-1185">Reference proteome</keyword>
<accession>A0A4Q7LQ85</accession>
<organism evidence="2 3">
    <name type="scientific">Sphaerotilus mobilis</name>
    <dbReference type="NCBI Taxonomy" id="47994"/>
    <lineage>
        <taxon>Bacteria</taxon>
        <taxon>Pseudomonadati</taxon>
        <taxon>Pseudomonadota</taxon>
        <taxon>Betaproteobacteria</taxon>
        <taxon>Burkholderiales</taxon>
        <taxon>Sphaerotilaceae</taxon>
        <taxon>Sphaerotilus</taxon>
    </lineage>
</organism>
<gene>
    <name evidence="2" type="ORF">EV685_1543</name>
</gene>
<dbReference type="EMBL" id="SGWV01000008">
    <property type="protein sequence ID" value="RZS56985.1"/>
    <property type="molecule type" value="Genomic_DNA"/>
</dbReference>
<dbReference type="OrthoDB" id="197869at2"/>
<reference evidence="2 3" key="1">
    <citation type="submission" date="2019-02" db="EMBL/GenBank/DDBJ databases">
        <title>Genomic Encyclopedia of Type Strains, Phase IV (KMG-IV): sequencing the most valuable type-strain genomes for metagenomic binning, comparative biology and taxonomic classification.</title>
        <authorList>
            <person name="Goeker M."/>
        </authorList>
    </citation>
    <scope>NUCLEOTIDE SEQUENCE [LARGE SCALE GENOMIC DNA]</scope>
    <source>
        <strain evidence="2 3">DSM 10617</strain>
    </source>
</reference>
<keyword evidence="1" id="KW-0732">Signal</keyword>
<evidence type="ECO:0000313" key="3">
    <source>
        <dbReference type="Proteomes" id="UP000293433"/>
    </source>
</evidence>
<proteinExistence type="predicted"/>
<dbReference type="PROSITE" id="PS51257">
    <property type="entry name" value="PROKAR_LIPOPROTEIN"/>
    <property type="match status" value="1"/>
</dbReference>
<name>A0A4Q7LQ85_9BURK</name>
<dbReference type="RefSeq" id="WP_130481402.1">
    <property type="nucleotide sequence ID" value="NZ_SGWV01000008.1"/>
</dbReference>
<dbReference type="AlphaFoldDB" id="A0A4Q7LQ85"/>
<protein>
    <recommendedName>
        <fullName evidence="4">Capsule assembly protein Wzi</fullName>
    </recommendedName>
</protein>
<evidence type="ECO:0008006" key="4">
    <source>
        <dbReference type="Google" id="ProtNLM"/>
    </source>
</evidence>
<feature type="chain" id="PRO_5020914035" description="Capsule assembly protein Wzi" evidence="1">
    <location>
        <begin position="26"/>
        <end position="425"/>
    </location>
</feature>
<feature type="signal peptide" evidence="1">
    <location>
        <begin position="1"/>
        <end position="25"/>
    </location>
</feature>